<dbReference type="PRINTS" id="PR00138">
    <property type="entry name" value="MATRIXIN"/>
</dbReference>
<dbReference type="RefSeq" id="WP_272421958.1">
    <property type="nucleotide sequence ID" value="NZ_JAGTJJ010000049.1"/>
</dbReference>
<comment type="caution">
    <text evidence="8">The sequence shown here is derived from an EMBL/GenBank/DDBJ whole genome shotgun (WGS) entry which is preliminary data.</text>
</comment>
<dbReference type="GO" id="GO:0006508">
    <property type="term" value="P:proteolysis"/>
    <property type="evidence" value="ECO:0007669"/>
    <property type="project" value="UniProtKB-KW"/>
</dbReference>
<dbReference type="GO" id="GO:0031012">
    <property type="term" value="C:extracellular matrix"/>
    <property type="evidence" value="ECO:0007669"/>
    <property type="project" value="InterPro"/>
</dbReference>
<keyword evidence="1" id="KW-0645">Protease</keyword>
<dbReference type="PROSITE" id="PS50927">
    <property type="entry name" value="BULB_LECTIN"/>
    <property type="match status" value="1"/>
</dbReference>
<dbReference type="Gene3D" id="2.90.10.10">
    <property type="entry name" value="Bulb-type lectin domain"/>
    <property type="match status" value="2"/>
</dbReference>
<dbReference type="GO" id="GO:0004222">
    <property type="term" value="F:metalloendopeptidase activity"/>
    <property type="evidence" value="ECO:0007669"/>
    <property type="project" value="InterPro"/>
</dbReference>
<accession>A0A9X4AYK8</accession>
<keyword evidence="4" id="KW-0862">Zinc</keyword>
<dbReference type="Proteomes" id="UP001151081">
    <property type="component" value="Unassembled WGS sequence"/>
</dbReference>
<dbReference type="InterPro" id="IPR001480">
    <property type="entry name" value="Bulb-type_lectin_dom"/>
</dbReference>
<gene>
    <name evidence="8" type="ORF">KEG57_42510</name>
</gene>
<organism evidence="8 9">
    <name type="scientific">Polyangium jinanense</name>
    <dbReference type="NCBI Taxonomy" id="2829994"/>
    <lineage>
        <taxon>Bacteria</taxon>
        <taxon>Pseudomonadati</taxon>
        <taxon>Myxococcota</taxon>
        <taxon>Polyangia</taxon>
        <taxon>Polyangiales</taxon>
        <taxon>Polyangiaceae</taxon>
        <taxon>Polyangium</taxon>
    </lineage>
</organism>
<dbReference type="Pfam" id="PF01471">
    <property type="entry name" value="PG_binding_1"/>
    <property type="match status" value="1"/>
</dbReference>
<dbReference type="InterPro" id="IPR002477">
    <property type="entry name" value="Peptidoglycan-bd-like"/>
</dbReference>
<dbReference type="PANTHER" id="PTHR10201">
    <property type="entry name" value="MATRIX METALLOPROTEINASE"/>
    <property type="match status" value="1"/>
</dbReference>
<keyword evidence="2" id="KW-0479">Metal-binding</keyword>
<dbReference type="SUPFAM" id="SSF51110">
    <property type="entry name" value="alpha-D-mannose-specific plant lectins"/>
    <property type="match status" value="1"/>
</dbReference>
<dbReference type="SMART" id="SM00108">
    <property type="entry name" value="B_lectin"/>
    <property type="match status" value="1"/>
</dbReference>
<dbReference type="InterPro" id="IPR021190">
    <property type="entry name" value="Pept_M10A"/>
</dbReference>
<evidence type="ECO:0000313" key="8">
    <source>
        <dbReference type="EMBL" id="MDC3987217.1"/>
    </source>
</evidence>
<dbReference type="PANTHER" id="PTHR10201:SF323">
    <property type="entry name" value="MATRIX METALLOPROTEINASE-21"/>
    <property type="match status" value="1"/>
</dbReference>
<feature type="chain" id="PRO_5040799977" evidence="6">
    <location>
        <begin position="22"/>
        <end position="429"/>
    </location>
</feature>
<dbReference type="InterPro" id="IPR001818">
    <property type="entry name" value="Pept_M10_metallopeptidase"/>
</dbReference>
<keyword evidence="3 8" id="KW-0378">Hydrolase</keyword>
<feature type="domain" description="Bulb-type lectin" evidence="7">
    <location>
        <begin position="316"/>
        <end position="426"/>
    </location>
</feature>
<dbReference type="Gene3D" id="3.40.390.10">
    <property type="entry name" value="Collagenase (Catalytic Domain)"/>
    <property type="match status" value="1"/>
</dbReference>
<dbReference type="AlphaFoldDB" id="A0A9X4AYK8"/>
<dbReference type="InterPro" id="IPR036365">
    <property type="entry name" value="PGBD-like_sf"/>
</dbReference>
<dbReference type="InterPro" id="IPR024079">
    <property type="entry name" value="MetalloPept_cat_dom_sf"/>
</dbReference>
<evidence type="ECO:0000256" key="5">
    <source>
        <dbReference type="ARBA" id="ARBA00023049"/>
    </source>
</evidence>
<dbReference type="SUPFAM" id="SSF55486">
    <property type="entry name" value="Metalloproteases ('zincins'), catalytic domain"/>
    <property type="match status" value="1"/>
</dbReference>
<evidence type="ECO:0000256" key="2">
    <source>
        <dbReference type="ARBA" id="ARBA00022723"/>
    </source>
</evidence>
<dbReference type="SUPFAM" id="SSF47090">
    <property type="entry name" value="PGBD-like"/>
    <property type="match status" value="1"/>
</dbReference>
<feature type="signal peptide" evidence="6">
    <location>
        <begin position="1"/>
        <end position="21"/>
    </location>
</feature>
<keyword evidence="5 8" id="KW-0482">Metalloprotease</keyword>
<dbReference type="GO" id="GO:0008270">
    <property type="term" value="F:zinc ion binding"/>
    <property type="evidence" value="ECO:0007669"/>
    <property type="project" value="InterPro"/>
</dbReference>
<dbReference type="SMART" id="SM00235">
    <property type="entry name" value="ZnMc"/>
    <property type="match status" value="1"/>
</dbReference>
<dbReference type="InterPro" id="IPR036426">
    <property type="entry name" value="Bulb-type_lectin_dom_sf"/>
</dbReference>
<keyword evidence="9" id="KW-1185">Reference proteome</keyword>
<dbReference type="EC" id="3.4.24.-" evidence="8"/>
<dbReference type="InterPro" id="IPR006026">
    <property type="entry name" value="Peptidase_Metallo"/>
</dbReference>
<evidence type="ECO:0000256" key="4">
    <source>
        <dbReference type="ARBA" id="ARBA00022833"/>
    </source>
</evidence>
<keyword evidence="6" id="KW-0732">Signal</keyword>
<dbReference type="CDD" id="cd00028">
    <property type="entry name" value="B_lectin"/>
    <property type="match status" value="1"/>
</dbReference>
<evidence type="ECO:0000256" key="3">
    <source>
        <dbReference type="ARBA" id="ARBA00022801"/>
    </source>
</evidence>
<dbReference type="Pfam" id="PF00413">
    <property type="entry name" value="Peptidase_M10"/>
    <property type="match status" value="1"/>
</dbReference>
<dbReference type="EMBL" id="JAGTJJ010000049">
    <property type="protein sequence ID" value="MDC3987217.1"/>
    <property type="molecule type" value="Genomic_DNA"/>
</dbReference>
<name>A0A9X4AYK8_9BACT</name>
<reference evidence="8 9" key="1">
    <citation type="submission" date="2021-04" db="EMBL/GenBank/DDBJ databases">
        <title>Genome analysis of Polyangium sp.</title>
        <authorList>
            <person name="Li Y."/>
            <person name="Wang J."/>
        </authorList>
    </citation>
    <scope>NUCLEOTIDE SEQUENCE [LARGE SCALE GENOMIC DNA]</scope>
    <source>
        <strain evidence="8 9">SDU14</strain>
    </source>
</reference>
<sequence>MASTNLFDSRFALFLAPLALAASTTLVGCAGDDVSTLGDEASVDAESAAGLGLGARGAEVRGVYEYLRRYGYYQNEELAEHYADWTPAVSREPADPELFDEALEEGVRLYQAQHGLPVTGVVDAATQRIMQMPRCSHPDYYDPPSVVPTLDIDPYTHFGGTWSSTALTYRFANYTSDFAQASVRSAIENALFSWRSSSSLSFSEVSSGENISFGFYTGSHGCSSAFDGSSGVLAHAYSPGGGLGGDVHFDDAEGWSSAYLETVALHEVGHALGLGHSTDSAATMYAYYTGNDTSLADDDRAGIWSRYAAYASPSGCGWLSSGQGLGAEQSVWSCDGRFQLKFQGDGNLVLYQGGSPLWASGTNGKGGDRAIMQEDGNLVIYKSTGQPVWASGTAGSSNYYANLAVQNDGNVVIYRSGGGVAWASNTCCH</sequence>
<evidence type="ECO:0000259" key="7">
    <source>
        <dbReference type="PROSITE" id="PS50927"/>
    </source>
</evidence>
<proteinExistence type="predicted"/>
<evidence type="ECO:0000256" key="1">
    <source>
        <dbReference type="ARBA" id="ARBA00022670"/>
    </source>
</evidence>
<protein>
    <submittedName>
        <fullName evidence="8">Matrixin family metalloprotease</fullName>
        <ecNumber evidence="8">3.4.24.-</ecNumber>
    </submittedName>
</protein>
<evidence type="ECO:0000256" key="6">
    <source>
        <dbReference type="SAM" id="SignalP"/>
    </source>
</evidence>
<evidence type="ECO:0000313" key="9">
    <source>
        <dbReference type="Proteomes" id="UP001151081"/>
    </source>
</evidence>